<dbReference type="InterPro" id="IPR043128">
    <property type="entry name" value="Rev_trsase/Diguanyl_cyclase"/>
</dbReference>
<evidence type="ECO:0000259" key="2">
    <source>
        <dbReference type="PROSITE" id="PS50110"/>
    </source>
</evidence>
<dbReference type="InterPro" id="IPR011006">
    <property type="entry name" value="CheY-like_superfamily"/>
</dbReference>
<dbReference type="Pfam" id="PF11849">
    <property type="entry name" value="DUF3369"/>
    <property type="match status" value="1"/>
</dbReference>
<dbReference type="Gene3D" id="3.30.70.270">
    <property type="match status" value="1"/>
</dbReference>
<dbReference type="PROSITE" id="PS50883">
    <property type="entry name" value="EAL"/>
    <property type="match status" value="1"/>
</dbReference>
<dbReference type="PANTHER" id="PTHR33121">
    <property type="entry name" value="CYCLIC DI-GMP PHOSPHODIESTERASE PDEF"/>
    <property type="match status" value="1"/>
</dbReference>
<feature type="domain" description="EAL" evidence="3">
    <location>
        <begin position="491"/>
        <end position="744"/>
    </location>
</feature>
<feature type="domain" description="Response regulatory" evidence="2">
    <location>
        <begin position="26"/>
        <end position="150"/>
    </location>
</feature>
<name>A0ABT2FNV7_9GAMM</name>
<dbReference type="Gene3D" id="3.20.20.450">
    <property type="entry name" value="EAL domain"/>
    <property type="match status" value="1"/>
</dbReference>
<dbReference type="Gene3D" id="3.40.50.2300">
    <property type="match status" value="1"/>
</dbReference>
<dbReference type="InterPro" id="IPR001789">
    <property type="entry name" value="Sig_transdc_resp-reg_receiver"/>
</dbReference>
<comment type="caution">
    <text evidence="4">The sequence shown here is derived from an EMBL/GenBank/DDBJ whole genome shotgun (WGS) entry which is preliminary data.</text>
</comment>
<dbReference type="InterPro" id="IPR035919">
    <property type="entry name" value="EAL_sf"/>
</dbReference>
<protein>
    <submittedName>
        <fullName evidence="4">EAL domain-containing protein</fullName>
    </submittedName>
</protein>
<dbReference type="RefSeq" id="WP_238897565.1">
    <property type="nucleotide sequence ID" value="NZ_JAKOGG010000015.1"/>
</dbReference>
<evidence type="ECO:0000313" key="4">
    <source>
        <dbReference type="EMBL" id="MCS4558027.1"/>
    </source>
</evidence>
<dbReference type="InterPro" id="IPR001633">
    <property type="entry name" value="EAL_dom"/>
</dbReference>
<dbReference type="SUPFAM" id="SSF141868">
    <property type="entry name" value="EAL domain-like"/>
    <property type="match status" value="1"/>
</dbReference>
<dbReference type="PANTHER" id="PTHR33121:SF70">
    <property type="entry name" value="SIGNALING PROTEIN YKOW"/>
    <property type="match status" value="1"/>
</dbReference>
<evidence type="ECO:0000259" key="3">
    <source>
        <dbReference type="PROSITE" id="PS50883"/>
    </source>
</evidence>
<dbReference type="InterPro" id="IPR021800">
    <property type="entry name" value="DUF3369"/>
</dbReference>
<dbReference type="Proteomes" id="UP001201549">
    <property type="component" value="Unassembled WGS sequence"/>
</dbReference>
<organism evidence="4 5">
    <name type="scientific">Shewanella electrica</name>
    <dbReference type="NCBI Taxonomy" id="515560"/>
    <lineage>
        <taxon>Bacteria</taxon>
        <taxon>Pseudomonadati</taxon>
        <taxon>Pseudomonadota</taxon>
        <taxon>Gammaproteobacteria</taxon>
        <taxon>Alteromonadales</taxon>
        <taxon>Shewanellaceae</taxon>
        <taxon>Shewanella</taxon>
    </lineage>
</organism>
<accession>A0ABT2FNV7</accession>
<proteinExistence type="predicted"/>
<reference evidence="5" key="2">
    <citation type="submission" date="2023-07" db="EMBL/GenBank/DDBJ databases">
        <title>Shewanella mangrovi sp. nov., an acetaldehyde- degrading bacterium isolated from mangrove sediment.</title>
        <authorList>
            <person name="Liu Y."/>
        </authorList>
    </citation>
    <scope>NUCLEOTIDE SEQUENCE [LARGE SCALE GENOMIC DNA]</scope>
    <source>
        <strain evidence="5">C32</strain>
    </source>
</reference>
<dbReference type="EMBL" id="JAKOGG010000015">
    <property type="protein sequence ID" value="MCS4558027.1"/>
    <property type="molecule type" value="Genomic_DNA"/>
</dbReference>
<reference evidence="4 5" key="1">
    <citation type="submission" date="2022-02" db="EMBL/GenBank/DDBJ databases">
        <authorList>
            <person name="Zhuang L."/>
        </authorList>
    </citation>
    <scope>NUCLEOTIDE SEQUENCE [LARGE SCALE GENOMIC DNA]</scope>
    <source>
        <strain evidence="4 5">C32</strain>
    </source>
</reference>
<dbReference type="PROSITE" id="PS50110">
    <property type="entry name" value="RESPONSE_REGULATORY"/>
    <property type="match status" value="1"/>
</dbReference>
<dbReference type="Pfam" id="PF00563">
    <property type="entry name" value="EAL"/>
    <property type="match status" value="1"/>
</dbReference>
<evidence type="ECO:0000256" key="1">
    <source>
        <dbReference type="PROSITE-ProRule" id="PRU00169"/>
    </source>
</evidence>
<dbReference type="SUPFAM" id="SSF52172">
    <property type="entry name" value="CheY-like"/>
    <property type="match status" value="1"/>
</dbReference>
<sequence length="750" mass="84040">MDDELFIFSPEVAAKNGDVESSRAWHVLSVEDDANYQASLVNILEGYVVKQQAIHMHTAVSAAHAAEVIAATPELSVVLLDVVMEDDDAGLRLVDTIRHVIGNSTLRVILLTGQAGMAPFTDVMQRYDIDEYWQKTDLTADKIRSVVAAHIRTWSAYHELEQARKGLTMVVEASRELSRLSDIKEYANLLLAKVSRIIDASIGGIICAQRDDIAHLSEYKVVSHSGIFSELCQTSVQTLGQLPVPYCERLNPLIARCHQLKQHQFDDNFSVLYFAADKVNDASKFMMVVESQTPLSDYHINLLKVFSENVSNGFNNILLCNRLSELAYYDAELHIPNRAWMQRFINNLSQDERQNALILAITIRDYYDLVLSIPTTSFAEVLSQFYQAIGTAMPTERYIARVNDDCFAVMLHKTDLLQPQPLVELDHVEISADRMQLHIEVNTVLMDLALLNGEDADSIIHLLSSTVQHGRKSHHHYTEYTNEFRADILARHKLLQGLNCAIDEQQLVLALQPKVRLSDESVVGFEALLRWKLPSGEVVSPGAFIPIAEMSGLINKVDNHVFHLTLAALEQLEQQQIHVPVSFNVTVSDLENDSFVDEILQFALSASPLAKLLEIEITESQAMEDYQRIKPILKQLMSCGVGVNIDDFGTGYSSLKHIAELGATHLKIDQTFVAAMMQNEAGNDVVDIIIRLGHRFNFTVVAEGVETIAQRERLQQLGCQVGQGYLFAKPMELPQLLAWLTDKNLISLKS</sequence>
<dbReference type="InterPro" id="IPR050706">
    <property type="entry name" value="Cyclic-di-GMP_PDE-like"/>
</dbReference>
<dbReference type="SMART" id="SM00052">
    <property type="entry name" value="EAL"/>
    <property type="match status" value="1"/>
</dbReference>
<dbReference type="CDD" id="cd01948">
    <property type="entry name" value="EAL"/>
    <property type="match status" value="1"/>
</dbReference>
<gene>
    <name evidence="4" type="ORF">L9G74_16430</name>
</gene>
<keyword evidence="5" id="KW-1185">Reference proteome</keyword>
<evidence type="ECO:0000313" key="5">
    <source>
        <dbReference type="Proteomes" id="UP001201549"/>
    </source>
</evidence>
<keyword evidence="1" id="KW-0597">Phosphoprotein</keyword>
<feature type="modified residue" description="4-aspartylphosphate" evidence="1">
    <location>
        <position position="81"/>
    </location>
</feature>